<keyword evidence="5 8" id="KW-0103">Bromodomain</keyword>
<dbReference type="GO" id="GO:0003682">
    <property type="term" value="F:chromatin binding"/>
    <property type="evidence" value="ECO:0007669"/>
    <property type="project" value="TreeGrafter"/>
</dbReference>
<evidence type="ECO:0000256" key="3">
    <source>
        <dbReference type="ARBA" id="ARBA00022853"/>
    </source>
</evidence>
<dbReference type="GO" id="GO:0006338">
    <property type="term" value="P:chromatin remodeling"/>
    <property type="evidence" value="ECO:0007669"/>
    <property type="project" value="InterPro"/>
</dbReference>
<feature type="domain" description="Bromo" evidence="9">
    <location>
        <begin position="167"/>
        <end position="245"/>
    </location>
</feature>
<comment type="subcellular location">
    <subcellularLocation>
        <location evidence="1">Nucleus</location>
    </subcellularLocation>
</comment>
<keyword evidence="7" id="KW-0539">Nucleus</keyword>
<dbReference type="InterPro" id="IPR037382">
    <property type="entry name" value="Rsc/polybromo"/>
</dbReference>
<evidence type="ECO:0000256" key="2">
    <source>
        <dbReference type="ARBA" id="ARBA00022737"/>
    </source>
</evidence>
<keyword evidence="3" id="KW-0156">Chromatin regulator</keyword>
<proteinExistence type="predicted"/>
<dbReference type="EMBL" id="CANTUO010000001">
    <property type="protein sequence ID" value="CAI5756342.1"/>
    <property type="molecule type" value="Genomic_DNA"/>
</dbReference>
<dbReference type="SMART" id="SM00297">
    <property type="entry name" value="BROMO"/>
    <property type="match status" value="2"/>
</dbReference>
<dbReference type="Gene3D" id="1.20.920.10">
    <property type="entry name" value="Bromodomain-like"/>
    <property type="match status" value="2"/>
</dbReference>
<dbReference type="Pfam" id="PF00439">
    <property type="entry name" value="Bromodomain"/>
    <property type="match status" value="2"/>
</dbReference>
<reference evidence="10" key="1">
    <citation type="submission" date="2022-12" db="EMBL/GenBank/DDBJ databases">
        <authorList>
            <person name="Brejova B."/>
        </authorList>
    </citation>
    <scope>NUCLEOTIDE SEQUENCE</scope>
</reference>
<dbReference type="AlphaFoldDB" id="A0A9W4TSZ8"/>
<evidence type="ECO:0000256" key="8">
    <source>
        <dbReference type="PROSITE-ProRule" id="PRU00035"/>
    </source>
</evidence>
<dbReference type="PANTHER" id="PTHR16062:SF19">
    <property type="entry name" value="PROTEIN POLYBROMO-1"/>
    <property type="match status" value="1"/>
</dbReference>
<dbReference type="PROSITE" id="PS50014">
    <property type="entry name" value="BROMODOMAIN_2"/>
    <property type="match status" value="2"/>
</dbReference>
<evidence type="ECO:0000259" key="9">
    <source>
        <dbReference type="PROSITE" id="PS50014"/>
    </source>
</evidence>
<dbReference type="InterPro" id="IPR001487">
    <property type="entry name" value="Bromodomain"/>
</dbReference>
<dbReference type="GO" id="GO:0006368">
    <property type="term" value="P:transcription elongation by RNA polymerase II"/>
    <property type="evidence" value="ECO:0007669"/>
    <property type="project" value="TreeGrafter"/>
</dbReference>
<dbReference type="SUPFAM" id="SSF47370">
    <property type="entry name" value="Bromodomain"/>
    <property type="match status" value="2"/>
</dbReference>
<keyword evidence="4" id="KW-0805">Transcription regulation</keyword>
<dbReference type="PRINTS" id="PR00503">
    <property type="entry name" value="BROMODOMAIN"/>
</dbReference>
<organism evidence="10 11">
    <name type="scientific">Candida verbasci</name>
    <dbReference type="NCBI Taxonomy" id="1227364"/>
    <lineage>
        <taxon>Eukaryota</taxon>
        <taxon>Fungi</taxon>
        <taxon>Dikarya</taxon>
        <taxon>Ascomycota</taxon>
        <taxon>Saccharomycotina</taxon>
        <taxon>Pichiomycetes</taxon>
        <taxon>Debaryomycetaceae</taxon>
        <taxon>Candida/Lodderomyces clade</taxon>
        <taxon>Candida</taxon>
    </lineage>
</organism>
<comment type="caution">
    <text evidence="10">The sequence shown here is derived from an EMBL/GenBank/DDBJ whole genome shotgun (WGS) entry which is preliminary data.</text>
</comment>
<evidence type="ECO:0000256" key="6">
    <source>
        <dbReference type="ARBA" id="ARBA00023163"/>
    </source>
</evidence>
<evidence type="ECO:0000256" key="1">
    <source>
        <dbReference type="ARBA" id="ARBA00004123"/>
    </source>
</evidence>
<dbReference type="OrthoDB" id="1742084at2759"/>
<dbReference type="Proteomes" id="UP001152885">
    <property type="component" value="Unassembled WGS sequence"/>
</dbReference>
<sequence length="527" mass="61019">MPPKRKTTTNLQSPNKKIKTENDLKDFFTSSINLLLNLTDQGESVASAFIKLPSKKLYPDYYDIIKQPISLNEIQKKIRTEKNYDLSDFISDFELLLKNAATYNDEDSWIVANARQLVDFVKDQVKEYETIQPKLKLTVKEPEEFTYGKLPEICKNILEDVMNHEFEEGILSGPFLEEVDQSIYTDYSVYVSKPMAFNTIISNLERKKLFTPKVSLLENFEKFRQITLLIFSNAKAYNNEDSQIYQDANLLESYFNEKFNEWKSKIDRPKIKLNLKPKKEVEEEKIEIKEEPNEVPIISEKSHLNTMGRSSPTLPKENSIIQESSIFSSPQITQEISKYVQQKASNFTLMSRDQEIRSNLFPTHKQRAIATLFSYKIPANGFTSQSYTIALPSESSPFISFKVSLHNLLYQAKKRDLVDGHGNLNSTSDDDFQCKLYVNDEEVSYGPEIFEEGKVLGVQYDVKLSYGLNVLNFECKVAPNLSKKIKHTILEENEEMSGSRHTRHQLQQMKMTWDVENITFYVVCNNN</sequence>
<dbReference type="InterPro" id="IPR036427">
    <property type="entry name" value="Bromodomain-like_sf"/>
</dbReference>
<accession>A0A9W4TSZ8</accession>
<keyword evidence="2" id="KW-0677">Repeat</keyword>
<evidence type="ECO:0000313" key="10">
    <source>
        <dbReference type="EMBL" id="CAI5756342.1"/>
    </source>
</evidence>
<feature type="domain" description="Bromo" evidence="9">
    <location>
        <begin position="41"/>
        <end position="111"/>
    </location>
</feature>
<evidence type="ECO:0000313" key="11">
    <source>
        <dbReference type="Proteomes" id="UP001152885"/>
    </source>
</evidence>
<keyword evidence="11" id="KW-1185">Reference proteome</keyword>
<evidence type="ECO:0000256" key="7">
    <source>
        <dbReference type="ARBA" id="ARBA00023242"/>
    </source>
</evidence>
<keyword evidence="6" id="KW-0804">Transcription</keyword>
<evidence type="ECO:0000256" key="4">
    <source>
        <dbReference type="ARBA" id="ARBA00023015"/>
    </source>
</evidence>
<dbReference type="CDD" id="cd04369">
    <property type="entry name" value="Bromodomain"/>
    <property type="match status" value="2"/>
</dbReference>
<gene>
    <name evidence="10" type="ORF">CANVERA_P0858</name>
</gene>
<dbReference type="PANTHER" id="PTHR16062">
    <property type="entry name" value="SWI/SNF-RELATED"/>
    <property type="match status" value="1"/>
</dbReference>
<name>A0A9W4TSZ8_9ASCO</name>
<protein>
    <recommendedName>
        <fullName evidence="9">Bromo domain-containing protein</fullName>
    </recommendedName>
</protein>
<evidence type="ECO:0000256" key="5">
    <source>
        <dbReference type="ARBA" id="ARBA00023117"/>
    </source>
</evidence>
<dbReference type="GO" id="GO:0016586">
    <property type="term" value="C:RSC-type complex"/>
    <property type="evidence" value="ECO:0007669"/>
    <property type="project" value="InterPro"/>
</dbReference>